<dbReference type="InterPro" id="IPR011032">
    <property type="entry name" value="GroES-like_sf"/>
</dbReference>
<organism evidence="1 2">
    <name type="scientific">Colletotrichum asianum</name>
    <dbReference type="NCBI Taxonomy" id="702518"/>
    <lineage>
        <taxon>Eukaryota</taxon>
        <taxon>Fungi</taxon>
        <taxon>Dikarya</taxon>
        <taxon>Ascomycota</taxon>
        <taxon>Pezizomycotina</taxon>
        <taxon>Sordariomycetes</taxon>
        <taxon>Hypocreomycetidae</taxon>
        <taxon>Glomerellales</taxon>
        <taxon>Glomerellaceae</taxon>
        <taxon>Colletotrichum</taxon>
        <taxon>Colletotrichum gloeosporioides species complex</taxon>
    </lineage>
</organism>
<protein>
    <submittedName>
        <fullName evidence="1">Alcohol dehydrogenase zinc-binding domain protein</fullName>
    </submittedName>
</protein>
<name>A0A8H3WLL4_9PEZI</name>
<accession>A0A8H3WLL4</accession>
<evidence type="ECO:0000313" key="2">
    <source>
        <dbReference type="Proteomes" id="UP000434172"/>
    </source>
</evidence>
<evidence type="ECO:0000313" key="1">
    <source>
        <dbReference type="EMBL" id="KAF0328041.1"/>
    </source>
</evidence>
<sequence>MKAIVINDFVKDFDEITVAEVERPVPKSNEVLVQVKAAGVNYVDTLYACASERNLKAVPIG</sequence>
<dbReference type="EMBL" id="WOWK01000020">
    <property type="protein sequence ID" value="KAF0328041.1"/>
    <property type="molecule type" value="Genomic_DNA"/>
</dbReference>
<comment type="caution">
    <text evidence="1">The sequence shown here is derived from an EMBL/GenBank/DDBJ whole genome shotgun (WGS) entry which is preliminary data.</text>
</comment>
<reference evidence="1 2" key="1">
    <citation type="submission" date="2019-12" db="EMBL/GenBank/DDBJ databases">
        <title>A genome sequence resource for the geographically widespread anthracnose pathogen Colletotrichum asianum.</title>
        <authorList>
            <person name="Meng Y."/>
        </authorList>
    </citation>
    <scope>NUCLEOTIDE SEQUENCE [LARGE SCALE GENOMIC DNA]</scope>
    <source>
        <strain evidence="1 2">ICMP 18580</strain>
    </source>
</reference>
<dbReference type="AlphaFoldDB" id="A0A8H3WLL4"/>
<keyword evidence="2" id="KW-1185">Reference proteome</keyword>
<proteinExistence type="predicted"/>
<dbReference type="Gene3D" id="3.90.180.10">
    <property type="entry name" value="Medium-chain alcohol dehydrogenases, catalytic domain"/>
    <property type="match status" value="1"/>
</dbReference>
<gene>
    <name evidence="1" type="ORF">GQ607_004872</name>
</gene>
<dbReference type="OrthoDB" id="10257049at2759"/>
<dbReference type="Proteomes" id="UP000434172">
    <property type="component" value="Unassembled WGS sequence"/>
</dbReference>
<dbReference type="SUPFAM" id="SSF50129">
    <property type="entry name" value="GroES-like"/>
    <property type="match status" value="1"/>
</dbReference>